<dbReference type="PANTHER" id="PTHR43736:SF1">
    <property type="entry name" value="DIHYDRONEOPTERIN TRIPHOSPHATE DIPHOSPHATASE"/>
    <property type="match status" value="1"/>
</dbReference>
<dbReference type="PROSITE" id="PS51462">
    <property type="entry name" value="NUDIX"/>
    <property type="match status" value="1"/>
</dbReference>
<dbReference type="CDD" id="cd04663">
    <property type="entry name" value="NUDIX_Hydrolase"/>
    <property type="match status" value="1"/>
</dbReference>
<sequence length="137" mass="15050">MTSPRIRVAAYVIRAGRELLVFDHVGMPEAGTQIPAGGVEEGEGLREAVLREVAEETGLRTAVVVRELATEDKPHPTTGEPRRTVFFRLEVPGDTPDAWVHEVSGDGGDAGLLFACRFLRLPLEEPLVDDQHVWLDL</sequence>
<evidence type="ECO:0000256" key="2">
    <source>
        <dbReference type="ARBA" id="ARBA00022801"/>
    </source>
</evidence>
<dbReference type="Gene3D" id="3.90.79.10">
    <property type="entry name" value="Nucleoside Triphosphate Pyrophosphohydrolase"/>
    <property type="match status" value="1"/>
</dbReference>
<comment type="caution">
    <text evidence="5">The sequence shown here is derived from an EMBL/GenBank/DDBJ whole genome shotgun (WGS) entry which is preliminary data.</text>
</comment>
<dbReference type="Pfam" id="PF00293">
    <property type="entry name" value="NUDIX"/>
    <property type="match status" value="1"/>
</dbReference>
<dbReference type="InterPro" id="IPR020476">
    <property type="entry name" value="Nudix_hydrolase"/>
</dbReference>
<keyword evidence="2 3" id="KW-0378">Hydrolase</keyword>
<reference evidence="5 6" key="1">
    <citation type="submission" date="2019-10" db="EMBL/GenBank/DDBJ databases">
        <title>Streptomyces smaragdinus sp. nov. and Streptomyces fabii sp. nov., isolated from the gut of fungus growing-termite Macrotermes natalensis.</title>
        <authorList>
            <person name="Schwitalla J."/>
            <person name="Benndorf R."/>
            <person name="Martin K."/>
            <person name="De Beer W."/>
            <person name="Kaster A.-K."/>
            <person name="Vollmers J."/>
            <person name="Poulsen M."/>
            <person name="Beemelmanns C."/>
        </authorList>
    </citation>
    <scope>NUCLEOTIDE SEQUENCE [LARGE SCALE GENOMIC DNA]</scope>
    <source>
        <strain evidence="5 6">RB5</strain>
    </source>
</reference>
<feature type="domain" description="Nudix hydrolase" evidence="4">
    <location>
        <begin position="4"/>
        <end position="137"/>
    </location>
</feature>
<evidence type="ECO:0000313" key="5">
    <source>
        <dbReference type="EMBL" id="MQY14411.1"/>
    </source>
</evidence>
<keyword evidence="6" id="KW-1185">Reference proteome</keyword>
<dbReference type="RefSeq" id="WP_323378320.1">
    <property type="nucleotide sequence ID" value="NZ_WEGJ01000021.1"/>
</dbReference>
<name>A0A7K0CLX1_9ACTN</name>
<protein>
    <recommendedName>
        <fullName evidence="4">Nudix hydrolase domain-containing protein</fullName>
    </recommendedName>
</protein>
<proteinExistence type="inferred from homology"/>
<evidence type="ECO:0000313" key="6">
    <source>
        <dbReference type="Proteomes" id="UP000466345"/>
    </source>
</evidence>
<gene>
    <name evidence="5" type="ORF">SRB5_45780</name>
</gene>
<dbReference type="SUPFAM" id="SSF55811">
    <property type="entry name" value="Nudix"/>
    <property type="match status" value="1"/>
</dbReference>
<dbReference type="PRINTS" id="PR00502">
    <property type="entry name" value="NUDIXFAMILY"/>
</dbReference>
<evidence type="ECO:0000256" key="1">
    <source>
        <dbReference type="ARBA" id="ARBA00005582"/>
    </source>
</evidence>
<evidence type="ECO:0000259" key="4">
    <source>
        <dbReference type="PROSITE" id="PS51462"/>
    </source>
</evidence>
<dbReference type="InterPro" id="IPR020084">
    <property type="entry name" value="NUDIX_hydrolase_CS"/>
</dbReference>
<dbReference type="Proteomes" id="UP000466345">
    <property type="component" value="Unassembled WGS sequence"/>
</dbReference>
<dbReference type="PANTHER" id="PTHR43736">
    <property type="entry name" value="ADP-RIBOSE PYROPHOSPHATASE"/>
    <property type="match status" value="1"/>
</dbReference>
<dbReference type="AlphaFoldDB" id="A0A7K0CLX1"/>
<dbReference type="EMBL" id="WEGJ01000021">
    <property type="protein sequence ID" value="MQY14411.1"/>
    <property type="molecule type" value="Genomic_DNA"/>
</dbReference>
<evidence type="ECO:0000256" key="3">
    <source>
        <dbReference type="RuleBase" id="RU003476"/>
    </source>
</evidence>
<dbReference type="InterPro" id="IPR000086">
    <property type="entry name" value="NUDIX_hydrolase_dom"/>
</dbReference>
<organism evidence="5 6">
    <name type="scientific">Streptomyces smaragdinus</name>
    <dbReference type="NCBI Taxonomy" id="2585196"/>
    <lineage>
        <taxon>Bacteria</taxon>
        <taxon>Bacillati</taxon>
        <taxon>Actinomycetota</taxon>
        <taxon>Actinomycetes</taxon>
        <taxon>Kitasatosporales</taxon>
        <taxon>Streptomycetaceae</taxon>
        <taxon>Streptomyces</taxon>
    </lineage>
</organism>
<dbReference type="InterPro" id="IPR015797">
    <property type="entry name" value="NUDIX_hydrolase-like_dom_sf"/>
</dbReference>
<accession>A0A7K0CLX1</accession>
<dbReference type="PROSITE" id="PS00893">
    <property type="entry name" value="NUDIX_BOX"/>
    <property type="match status" value="1"/>
</dbReference>
<comment type="similarity">
    <text evidence="1 3">Belongs to the Nudix hydrolase family.</text>
</comment>
<dbReference type="GO" id="GO:0016787">
    <property type="term" value="F:hydrolase activity"/>
    <property type="evidence" value="ECO:0007669"/>
    <property type="project" value="UniProtKB-KW"/>
</dbReference>